<reference evidence="4" key="1">
    <citation type="submission" date="2023-01" db="EMBL/GenBank/DDBJ databases">
        <title>Genome assembly of the deep-sea coral Lophelia pertusa.</title>
        <authorList>
            <person name="Herrera S."/>
            <person name="Cordes E."/>
        </authorList>
    </citation>
    <scope>NUCLEOTIDE SEQUENCE</scope>
    <source>
        <strain evidence="4">USNM1676648</strain>
        <tissue evidence="4">Polyp</tissue>
    </source>
</reference>
<dbReference type="EMBL" id="MU827334">
    <property type="protein sequence ID" value="KAJ7354735.1"/>
    <property type="molecule type" value="Genomic_DNA"/>
</dbReference>
<keyword evidence="2" id="KW-0812">Transmembrane</keyword>
<dbReference type="AlphaFoldDB" id="A0A9W9YJN5"/>
<comment type="caution">
    <text evidence="4">The sequence shown here is derived from an EMBL/GenBank/DDBJ whole genome shotgun (WGS) entry which is preliminary data.</text>
</comment>
<evidence type="ECO:0000313" key="4">
    <source>
        <dbReference type="EMBL" id="KAJ7354735.1"/>
    </source>
</evidence>
<dbReference type="InterPro" id="IPR051223">
    <property type="entry name" value="Polycystin"/>
</dbReference>
<dbReference type="Gene3D" id="2.60.60.20">
    <property type="entry name" value="PLAT/LH2 domain"/>
    <property type="match status" value="1"/>
</dbReference>
<dbReference type="PROSITE" id="PS50095">
    <property type="entry name" value="PLAT"/>
    <property type="match status" value="1"/>
</dbReference>
<dbReference type="SUPFAM" id="SSF49723">
    <property type="entry name" value="Lipase/lipooxygenase domain (PLAT/LH2 domain)"/>
    <property type="match status" value="1"/>
</dbReference>
<evidence type="ECO:0000313" key="5">
    <source>
        <dbReference type="Proteomes" id="UP001163046"/>
    </source>
</evidence>
<proteinExistence type="predicted"/>
<dbReference type="InterPro" id="IPR001024">
    <property type="entry name" value="PLAT/LH2_dom"/>
</dbReference>
<organism evidence="4 5">
    <name type="scientific">Desmophyllum pertusum</name>
    <dbReference type="NCBI Taxonomy" id="174260"/>
    <lineage>
        <taxon>Eukaryota</taxon>
        <taxon>Metazoa</taxon>
        <taxon>Cnidaria</taxon>
        <taxon>Anthozoa</taxon>
        <taxon>Hexacorallia</taxon>
        <taxon>Scleractinia</taxon>
        <taxon>Caryophylliina</taxon>
        <taxon>Caryophylliidae</taxon>
        <taxon>Desmophyllum</taxon>
    </lineage>
</organism>
<keyword evidence="2" id="KW-0472">Membrane</keyword>
<feature type="non-terminal residue" evidence="4">
    <location>
        <position position="1"/>
    </location>
</feature>
<accession>A0A9W9YJN5</accession>
<keyword evidence="5" id="KW-1185">Reference proteome</keyword>
<keyword evidence="2" id="KW-1133">Transmembrane helix</keyword>
<gene>
    <name evidence="4" type="ORF">OS493_030511</name>
</gene>
<sequence length="250" mass="28010">NGLPVQLPATSSNSHEYQIVITTGVWRNSGTTAKVAMEIYGADHSTGILQLGLLEPGADNLLFSRGNTDVFVLKVDKPLGAIQGVRVGHDNTGENPSWFLEEIVVLDKEFNQSWTFSSSQWLALERGDGRIERLFELTPKRVDFNQEVLKRWWKGLTETHLWVSVVAKPGRNRFTRVQRASCCLSVLLTAMLTNAMFYKLDGESVQVIQIGPLKFSWRQVVIGIESALIVAPINILIVFLFQKGAEKIRE</sequence>
<feature type="transmembrane region" description="Helical" evidence="2">
    <location>
        <begin position="220"/>
        <end position="241"/>
    </location>
</feature>
<evidence type="ECO:0000259" key="3">
    <source>
        <dbReference type="PROSITE" id="PS50095"/>
    </source>
</evidence>
<dbReference type="Pfam" id="PF01477">
    <property type="entry name" value="PLAT"/>
    <property type="match status" value="1"/>
</dbReference>
<evidence type="ECO:0000256" key="2">
    <source>
        <dbReference type="SAM" id="Phobius"/>
    </source>
</evidence>
<comment type="caution">
    <text evidence="1">Lacks conserved residue(s) required for the propagation of feature annotation.</text>
</comment>
<dbReference type="PANTHER" id="PTHR10877">
    <property type="entry name" value="POLYCYSTIN FAMILY MEMBER"/>
    <property type="match status" value="1"/>
</dbReference>
<dbReference type="InterPro" id="IPR036392">
    <property type="entry name" value="PLAT/LH2_dom_sf"/>
</dbReference>
<protein>
    <recommendedName>
        <fullName evidence="3">PLAT domain-containing protein</fullName>
    </recommendedName>
</protein>
<dbReference type="GO" id="GO:0016020">
    <property type="term" value="C:membrane"/>
    <property type="evidence" value="ECO:0007669"/>
    <property type="project" value="TreeGrafter"/>
</dbReference>
<dbReference type="GO" id="GO:0050982">
    <property type="term" value="P:detection of mechanical stimulus"/>
    <property type="evidence" value="ECO:0007669"/>
    <property type="project" value="TreeGrafter"/>
</dbReference>
<feature type="domain" description="PLAT" evidence="3">
    <location>
        <begin position="15"/>
        <end position="136"/>
    </location>
</feature>
<dbReference type="Proteomes" id="UP001163046">
    <property type="component" value="Unassembled WGS sequence"/>
</dbReference>
<evidence type="ECO:0000256" key="1">
    <source>
        <dbReference type="PROSITE-ProRule" id="PRU00152"/>
    </source>
</evidence>
<dbReference type="PANTHER" id="PTHR10877:SF150">
    <property type="entry name" value="REJ DOMAIN-CONTAINING PROTEIN"/>
    <property type="match status" value="1"/>
</dbReference>
<dbReference type="SMART" id="SM00308">
    <property type="entry name" value="LH2"/>
    <property type="match status" value="1"/>
</dbReference>
<dbReference type="OrthoDB" id="5985852at2759"/>
<name>A0A9W9YJN5_9CNID</name>
<dbReference type="GO" id="GO:0005262">
    <property type="term" value="F:calcium channel activity"/>
    <property type="evidence" value="ECO:0007669"/>
    <property type="project" value="TreeGrafter"/>
</dbReference>